<protein>
    <submittedName>
        <fullName evidence="6">Double-stranded RNA-binding protein Staufen 2</fullName>
    </submittedName>
</protein>
<evidence type="ECO:0000256" key="1">
    <source>
        <dbReference type="ARBA" id="ARBA00022737"/>
    </source>
</evidence>
<accession>A0ABU7E242</accession>
<evidence type="ECO:0000313" key="7">
    <source>
        <dbReference type="Proteomes" id="UP001352852"/>
    </source>
</evidence>
<dbReference type="Pfam" id="PF00035">
    <property type="entry name" value="dsrm"/>
    <property type="match status" value="1"/>
</dbReference>
<name>A0ABU7E242_9TELE</name>
<feature type="compositionally biased region" description="Low complexity" evidence="4">
    <location>
        <begin position="186"/>
        <end position="198"/>
    </location>
</feature>
<dbReference type="Pfam" id="PF16482">
    <property type="entry name" value="Staufen_C"/>
    <property type="match status" value="1"/>
</dbReference>
<feature type="region of interest" description="Disordered" evidence="4">
    <location>
        <begin position="145"/>
        <end position="164"/>
    </location>
</feature>
<gene>
    <name evidence="6" type="primary">STAU2_1</name>
    <name evidence="6" type="ORF">CHARACLAT_017763</name>
</gene>
<reference evidence="6 7" key="1">
    <citation type="submission" date="2021-06" db="EMBL/GenBank/DDBJ databases">
        <authorList>
            <person name="Palmer J.M."/>
        </authorList>
    </citation>
    <scope>NUCLEOTIDE SEQUENCE [LARGE SCALE GENOMIC DNA]</scope>
    <source>
        <strain evidence="6 7">CL_MEX2019</strain>
        <tissue evidence="6">Muscle</tissue>
    </source>
</reference>
<organism evidence="6 7">
    <name type="scientific">Characodon lateralis</name>
    <dbReference type="NCBI Taxonomy" id="208331"/>
    <lineage>
        <taxon>Eukaryota</taxon>
        <taxon>Metazoa</taxon>
        <taxon>Chordata</taxon>
        <taxon>Craniata</taxon>
        <taxon>Vertebrata</taxon>
        <taxon>Euteleostomi</taxon>
        <taxon>Actinopterygii</taxon>
        <taxon>Neopterygii</taxon>
        <taxon>Teleostei</taxon>
        <taxon>Neoteleostei</taxon>
        <taxon>Acanthomorphata</taxon>
        <taxon>Ovalentaria</taxon>
        <taxon>Atherinomorphae</taxon>
        <taxon>Cyprinodontiformes</taxon>
        <taxon>Goodeidae</taxon>
        <taxon>Characodon</taxon>
    </lineage>
</organism>
<keyword evidence="7" id="KW-1185">Reference proteome</keyword>
<dbReference type="InterPro" id="IPR014720">
    <property type="entry name" value="dsRBD_dom"/>
</dbReference>
<feature type="domain" description="DRBM" evidence="5">
    <location>
        <begin position="66"/>
        <end position="98"/>
    </location>
</feature>
<dbReference type="EMBL" id="JAHUTJ010042500">
    <property type="protein sequence ID" value="MED6281096.1"/>
    <property type="molecule type" value="Genomic_DNA"/>
</dbReference>
<comment type="caution">
    <text evidence="6">The sequence shown here is derived from an EMBL/GenBank/DDBJ whole genome shotgun (WGS) entry which is preliminary data.</text>
</comment>
<feature type="region of interest" description="Disordered" evidence="4">
    <location>
        <begin position="177"/>
        <end position="199"/>
    </location>
</feature>
<dbReference type="Gene3D" id="3.30.160.20">
    <property type="match status" value="1"/>
</dbReference>
<dbReference type="InterPro" id="IPR032478">
    <property type="entry name" value="Staufen_C"/>
</dbReference>
<evidence type="ECO:0000256" key="4">
    <source>
        <dbReference type="SAM" id="MobiDB-lite"/>
    </source>
</evidence>
<feature type="compositionally biased region" description="Polar residues" evidence="4">
    <location>
        <begin position="149"/>
        <end position="164"/>
    </location>
</feature>
<dbReference type="InterPro" id="IPR051740">
    <property type="entry name" value="DRBM-containing_protein"/>
</dbReference>
<evidence type="ECO:0000313" key="6">
    <source>
        <dbReference type="EMBL" id="MED6281096.1"/>
    </source>
</evidence>
<dbReference type="PROSITE" id="PS50137">
    <property type="entry name" value="DS_RBD"/>
    <property type="match status" value="1"/>
</dbReference>
<dbReference type="SUPFAM" id="SSF54768">
    <property type="entry name" value="dsRNA-binding domain-like"/>
    <property type="match status" value="1"/>
</dbReference>
<evidence type="ECO:0000256" key="3">
    <source>
        <dbReference type="PROSITE-ProRule" id="PRU00266"/>
    </source>
</evidence>
<dbReference type="PANTHER" id="PTHR46054">
    <property type="entry name" value="MATERNAL EFFECT PROTEIN STAUFEN"/>
    <property type="match status" value="1"/>
</dbReference>
<dbReference type="PANTHER" id="PTHR46054:SF1">
    <property type="entry name" value="DOUBLE-STRANDED RNA-BINDING PROTEIN STAUFEN HOMOLOG 2"/>
    <property type="match status" value="1"/>
</dbReference>
<evidence type="ECO:0000256" key="2">
    <source>
        <dbReference type="ARBA" id="ARBA00022884"/>
    </source>
</evidence>
<keyword evidence="1" id="KW-0677">Repeat</keyword>
<evidence type="ECO:0000259" key="5">
    <source>
        <dbReference type="PROSITE" id="PS50137"/>
    </source>
</evidence>
<proteinExistence type="predicted"/>
<dbReference type="Proteomes" id="UP001352852">
    <property type="component" value="Unassembled WGS sequence"/>
</dbReference>
<sequence>MILLKKDVTDEDTDGVKTLVCLHRLASAALTLHNKTENGSVSSSPFCLFVSFSHVYPIVCLLTCAQVKVNNEVATGTGPNKKVAKRNAAEAMLLQLGYKASTVSPIPSEMDNKGWNGQKAPFTEATSNTQKGLLHLSPDVYQEMEASRKQSGSTPGIASSSTGGSVNYIASKDMGPCSAPLPPGHSPYYSGSSSSPSPTATMARELLLNGQSPPADGTVAIKGKSLACGVSVQPAQQLDYLAHIQGFQVRFKDVTQKCL</sequence>
<keyword evidence="2 3" id="KW-0694">RNA-binding</keyword>